<dbReference type="STRING" id="363999.A0A439CVV9"/>
<dbReference type="Proteomes" id="UP000286045">
    <property type="component" value="Unassembled WGS sequence"/>
</dbReference>
<gene>
    <name evidence="2" type="ORF">EKO27_g8792</name>
</gene>
<dbReference type="EMBL" id="RYZI01000347">
    <property type="protein sequence ID" value="RWA06312.1"/>
    <property type="molecule type" value="Genomic_DNA"/>
</dbReference>
<sequence>MEDSLKILADSPEWEGDQILVLMVRIRRLIDNIMQSQTPCAGESDGYGTLKPPVNIYIKYFYQCLQTIKDQLPPSLKDDRETNPSTPQAAQAPADPAPGPQQQHTDTGTRAAAAATTAAAPPFPARPIDMARIERYFATLQTSKAFFEHFLTFELADFVGFSFPVLLNFFRAAQILYRLRVMDEPGWDRAAVTDRVDLVDTMDVVANRFDQISGLYGFLTETDAEGNEKYSFYVKCTRTFIGTLAMWRAHFAQADAPKATTGAAAAVPGDAAAGGAAEPGPQVPQAMMGAAGLNHPNLGGRVNYPGMNNFVIPELFPMDFSVDDSWYNEMFSWDTSVFGPIQ</sequence>
<proteinExistence type="predicted"/>
<protein>
    <submittedName>
        <fullName evidence="2">Uncharacterized protein</fullName>
    </submittedName>
</protein>
<evidence type="ECO:0000313" key="3">
    <source>
        <dbReference type="Proteomes" id="UP000286045"/>
    </source>
</evidence>
<evidence type="ECO:0000256" key="1">
    <source>
        <dbReference type="SAM" id="MobiDB-lite"/>
    </source>
</evidence>
<name>A0A439CVV9_9PEZI</name>
<reference evidence="2 3" key="1">
    <citation type="submission" date="2018-12" db="EMBL/GenBank/DDBJ databases">
        <title>Draft genome sequence of Xylaria grammica IHI A82.</title>
        <authorList>
            <person name="Buettner E."/>
            <person name="Kellner H."/>
        </authorList>
    </citation>
    <scope>NUCLEOTIDE SEQUENCE [LARGE SCALE GENOMIC DNA]</scope>
    <source>
        <strain evidence="2 3">IHI A82</strain>
    </source>
</reference>
<comment type="caution">
    <text evidence="2">The sequence shown here is derived from an EMBL/GenBank/DDBJ whole genome shotgun (WGS) entry which is preliminary data.</text>
</comment>
<accession>A0A439CVV9</accession>
<organism evidence="2 3">
    <name type="scientific">Xylaria grammica</name>
    <dbReference type="NCBI Taxonomy" id="363999"/>
    <lineage>
        <taxon>Eukaryota</taxon>
        <taxon>Fungi</taxon>
        <taxon>Dikarya</taxon>
        <taxon>Ascomycota</taxon>
        <taxon>Pezizomycotina</taxon>
        <taxon>Sordariomycetes</taxon>
        <taxon>Xylariomycetidae</taxon>
        <taxon>Xylariales</taxon>
        <taxon>Xylariaceae</taxon>
        <taxon>Xylaria</taxon>
    </lineage>
</organism>
<keyword evidence="3" id="KW-1185">Reference proteome</keyword>
<dbReference type="AlphaFoldDB" id="A0A439CVV9"/>
<feature type="compositionally biased region" description="Low complexity" evidence="1">
    <location>
        <begin position="87"/>
        <end position="118"/>
    </location>
</feature>
<feature type="region of interest" description="Disordered" evidence="1">
    <location>
        <begin position="73"/>
        <end position="118"/>
    </location>
</feature>
<evidence type="ECO:0000313" key="2">
    <source>
        <dbReference type="EMBL" id="RWA06312.1"/>
    </source>
</evidence>